<dbReference type="PANTHER" id="PTHR42840:SF3">
    <property type="entry name" value="BINDING ROSSMANN FOLD OXIDOREDUCTASE, PUTATIVE (AFU_ORTHOLOGUE AFUA_2G10240)-RELATED"/>
    <property type="match status" value="1"/>
</dbReference>
<evidence type="ECO:0000313" key="2">
    <source>
        <dbReference type="EMBL" id="KAG7343881.1"/>
    </source>
</evidence>
<dbReference type="EMBL" id="JAGRRH010000023">
    <property type="protein sequence ID" value="KAG7343881.1"/>
    <property type="molecule type" value="Genomic_DNA"/>
</dbReference>
<dbReference type="GO" id="GO:0006740">
    <property type="term" value="P:NADPH regeneration"/>
    <property type="evidence" value="ECO:0007669"/>
    <property type="project" value="TreeGrafter"/>
</dbReference>
<reference evidence="2" key="1">
    <citation type="journal article" date="2021" name="Sci. Rep.">
        <title>Diploid genomic architecture of Nitzschia inconspicua, an elite biomass production diatom.</title>
        <authorList>
            <person name="Oliver A."/>
            <person name="Podell S."/>
            <person name="Pinowska A."/>
            <person name="Traller J.C."/>
            <person name="Smith S.R."/>
            <person name="McClure R."/>
            <person name="Beliaev A."/>
            <person name="Bohutskyi P."/>
            <person name="Hill E.A."/>
            <person name="Rabines A."/>
            <person name="Zheng H."/>
            <person name="Allen L.Z."/>
            <person name="Kuo A."/>
            <person name="Grigoriev I.V."/>
            <person name="Allen A.E."/>
            <person name="Hazlebeck D."/>
            <person name="Allen E.E."/>
        </authorList>
    </citation>
    <scope>NUCLEOTIDE SEQUENCE</scope>
    <source>
        <strain evidence="2">Hildebrandi</strain>
    </source>
</reference>
<dbReference type="OrthoDB" id="198798at2759"/>
<protein>
    <recommendedName>
        <fullName evidence="4">Gfo/Idh/MocA-like oxidoreductase N-terminal domain-containing protein</fullName>
    </recommendedName>
</protein>
<dbReference type="GO" id="GO:0005737">
    <property type="term" value="C:cytoplasm"/>
    <property type="evidence" value="ECO:0007669"/>
    <property type="project" value="TreeGrafter"/>
</dbReference>
<dbReference type="AlphaFoldDB" id="A0A9K3KI76"/>
<accession>A0A9K3KI76</accession>
<dbReference type="Proteomes" id="UP000693970">
    <property type="component" value="Unassembled WGS sequence"/>
</dbReference>
<reference evidence="2" key="2">
    <citation type="submission" date="2021-04" db="EMBL/GenBank/DDBJ databases">
        <authorList>
            <person name="Podell S."/>
        </authorList>
    </citation>
    <scope>NUCLEOTIDE SEQUENCE</scope>
    <source>
        <strain evidence="2">Hildebrandi</strain>
    </source>
</reference>
<keyword evidence="3" id="KW-1185">Reference proteome</keyword>
<evidence type="ECO:0000256" key="1">
    <source>
        <dbReference type="ARBA" id="ARBA00023002"/>
    </source>
</evidence>
<keyword evidence="1" id="KW-0560">Oxidoreductase</keyword>
<evidence type="ECO:0000313" key="3">
    <source>
        <dbReference type="Proteomes" id="UP000693970"/>
    </source>
</evidence>
<sequence>MAASTSQDEITVLLIGCGCPLRSMGWYHATQILHGRCPPAAKLRYVVEPFYMTALGANVDPVGHGKFMEWKAVVETEHGLQFFASTKDVPVDDKQNRLAIISARTSDNPMLFEGCVKDIGARAIFLEKPGAPTVMELEQMANLAMEHGCRVFMGFNKNVSSYLTRARNYAQGKSCEITFLHNNNYKTDELSECFERNSEGMLKNMAIHELAILVTYYGVTVETIAKVEADTSFSSCQTLQGPSSGKEFTDFDKLKFKITTSNGNVVNVAADRCGGDDSVAIVTDATSGEELVRYVMPDEDAVNNIPALKEKTPDAMQYFYAQDPDYLELKRRVVQSCLDGSDPEGVATIEIAINTLKVAEYLTPILQEQLESK</sequence>
<dbReference type="PANTHER" id="PTHR42840">
    <property type="entry name" value="NAD(P)-BINDING ROSSMANN-FOLD SUPERFAMILY PROTEIN-RELATED"/>
    <property type="match status" value="1"/>
</dbReference>
<proteinExistence type="predicted"/>
<evidence type="ECO:0008006" key="4">
    <source>
        <dbReference type="Google" id="ProtNLM"/>
    </source>
</evidence>
<gene>
    <name evidence="2" type="ORF">IV203_021889</name>
</gene>
<dbReference type="GO" id="GO:0016491">
    <property type="term" value="F:oxidoreductase activity"/>
    <property type="evidence" value="ECO:0007669"/>
    <property type="project" value="UniProtKB-KW"/>
</dbReference>
<comment type="caution">
    <text evidence="2">The sequence shown here is derived from an EMBL/GenBank/DDBJ whole genome shotgun (WGS) entry which is preliminary data.</text>
</comment>
<name>A0A9K3KI76_9STRA</name>
<organism evidence="2 3">
    <name type="scientific">Nitzschia inconspicua</name>
    <dbReference type="NCBI Taxonomy" id="303405"/>
    <lineage>
        <taxon>Eukaryota</taxon>
        <taxon>Sar</taxon>
        <taxon>Stramenopiles</taxon>
        <taxon>Ochrophyta</taxon>
        <taxon>Bacillariophyta</taxon>
        <taxon>Bacillariophyceae</taxon>
        <taxon>Bacillariophycidae</taxon>
        <taxon>Bacillariales</taxon>
        <taxon>Bacillariaceae</taxon>
        <taxon>Nitzschia</taxon>
    </lineage>
</organism>